<keyword evidence="3 5" id="KW-0949">S-adenosyl-L-methionine</keyword>
<keyword evidence="4" id="KW-0680">Restriction system</keyword>
<dbReference type="InterPro" id="IPR018117">
    <property type="entry name" value="C5_DNA_meth_AS"/>
</dbReference>
<dbReference type="InterPro" id="IPR001525">
    <property type="entry name" value="C5_MeTfrase"/>
</dbReference>
<reference evidence="8" key="1">
    <citation type="journal article" date="2015" name="Nature">
        <title>rRNA introns, odd ribosomes, and small enigmatic genomes across a large radiation of phyla.</title>
        <authorList>
            <person name="Brown C.T."/>
            <person name="Hug L.A."/>
            <person name="Thomas B.C."/>
            <person name="Sharon I."/>
            <person name="Castelle C.J."/>
            <person name="Singh A."/>
            <person name="Wilkins M.J."/>
            <person name="Williams K.H."/>
            <person name="Banfield J.F."/>
        </authorList>
    </citation>
    <scope>NUCLEOTIDE SEQUENCE [LARGE SCALE GENOMIC DNA]</scope>
</reference>
<dbReference type="PRINTS" id="PR00105">
    <property type="entry name" value="C5METTRFRASE"/>
</dbReference>
<sequence length="327" mass="36888">MNKIHYNKYSVVSLFSGCGGLDLGFKGNFSSLGKKYNTRSFEIKWANDFDEKACITFARNFNDPIVCGDITQILKGNYPDLLSPPIPLKADVVLGGFPCQEFSLAGKRRGFRSKRGLLYQSMVETVRRLRPAIFVAENVKGLLSMDNGEAIKTIIKDFSALDYSVVYKLHHAADFGVPQSRERVVIVGTDKRRNLPAFEYPQITHTKERWINLNQAIGDLANMPEGKVQNHYWSKAKMFKGTQGNSIVSKDKIGPTMRAEHHGNIEFHWDGKRRLSAREAARIQTFPDNFIFYPSTSSAYKQIGNAVPPVLGWHIAGAVEMFLDKYL</sequence>
<proteinExistence type="inferred from homology"/>
<dbReference type="PROSITE" id="PS51679">
    <property type="entry name" value="SAM_MT_C5"/>
    <property type="match status" value="1"/>
</dbReference>
<dbReference type="AlphaFoldDB" id="A0A0G0TRT8"/>
<dbReference type="Pfam" id="PF00145">
    <property type="entry name" value="DNA_methylase"/>
    <property type="match status" value="2"/>
</dbReference>
<protein>
    <recommendedName>
        <fullName evidence="7">Cytosine-specific methyltransferase</fullName>
        <ecNumber evidence="7">2.1.1.37</ecNumber>
    </recommendedName>
</protein>
<accession>A0A0G0TRT8</accession>
<gene>
    <name evidence="8" type="ORF">UU24_C0004G0016</name>
</gene>
<dbReference type="PROSITE" id="PS00095">
    <property type="entry name" value="C5_MTASE_2"/>
    <property type="match status" value="1"/>
</dbReference>
<dbReference type="InterPro" id="IPR050390">
    <property type="entry name" value="C5-Methyltransferase"/>
</dbReference>
<dbReference type="CDD" id="cd00315">
    <property type="entry name" value="Cyt_C5_DNA_methylase"/>
    <property type="match status" value="1"/>
</dbReference>
<dbReference type="EMBL" id="LBZW01000004">
    <property type="protein sequence ID" value="KKR79678.1"/>
    <property type="molecule type" value="Genomic_DNA"/>
</dbReference>
<keyword evidence="1 5" id="KW-0489">Methyltransferase</keyword>
<dbReference type="InterPro" id="IPR029063">
    <property type="entry name" value="SAM-dependent_MTases_sf"/>
</dbReference>
<dbReference type="GO" id="GO:0032259">
    <property type="term" value="P:methylation"/>
    <property type="evidence" value="ECO:0007669"/>
    <property type="project" value="UniProtKB-KW"/>
</dbReference>
<dbReference type="NCBIfam" id="TIGR00675">
    <property type="entry name" value="dcm"/>
    <property type="match status" value="1"/>
</dbReference>
<dbReference type="PANTHER" id="PTHR10629">
    <property type="entry name" value="CYTOSINE-SPECIFIC METHYLTRANSFERASE"/>
    <property type="match status" value="1"/>
</dbReference>
<evidence type="ECO:0000313" key="8">
    <source>
        <dbReference type="EMBL" id="KKR79678.1"/>
    </source>
</evidence>
<dbReference type="InterPro" id="IPR031303">
    <property type="entry name" value="C5_meth_CS"/>
</dbReference>
<dbReference type="GO" id="GO:0003886">
    <property type="term" value="F:DNA (cytosine-5-)-methyltransferase activity"/>
    <property type="evidence" value="ECO:0007669"/>
    <property type="project" value="UniProtKB-EC"/>
</dbReference>
<dbReference type="PATRIC" id="fig|1618734.3.peg.133"/>
<evidence type="ECO:0000256" key="7">
    <source>
        <dbReference type="RuleBase" id="RU000417"/>
    </source>
</evidence>
<dbReference type="PANTHER" id="PTHR10629:SF52">
    <property type="entry name" value="DNA (CYTOSINE-5)-METHYLTRANSFERASE 1"/>
    <property type="match status" value="1"/>
</dbReference>
<evidence type="ECO:0000256" key="5">
    <source>
        <dbReference type="PROSITE-ProRule" id="PRU01016"/>
    </source>
</evidence>
<evidence type="ECO:0000256" key="6">
    <source>
        <dbReference type="RuleBase" id="RU000416"/>
    </source>
</evidence>
<evidence type="ECO:0000256" key="2">
    <source>
        <dbReference type="ARBA" id="ARBA00022679"/>
    </source>
</evidence>
<evidence type="ECO:0000256" key="4">
    <source>
        <dbReference type="ARBA" id="ARBA00022747"/>
    </source>
</evidence>
<evidence type="ECO:0000256" key="1">
    <source>
        <dbReference type="ARBA" id="ARBA00022603"/>
    </source>
</evidence>
<organism evidence="8">
    <name type="scientific">Candidatus Nomurabacteria bacterium GW2011_GWA2_40_9</name>
    <dbReference type="NCBI Taxonomy" id="1618734"/>
    <lineage>
        <taxon>Bacteria</taxon>
        <taxon>Candidatus Nomuraibacteriota</taxon>
    </lineage>
</organism>
<dbReference type="SUPFAM" id="SSF53335">
    <property type="entry name" value="S-adenosyl-L-methionine-dependent methyltransferases"/>
    <property type="match status" value="1"/>
</dbReference>
<dbReference type="Gene3D" id="3.90.120.10">
    <property type="entry name" value="DNA Methylase, subunit A, domain 2"/>
    <property type="match status" value="1"/>
</dbReference>
<dbReference type="Proteomes" id="UP000034749">
    <property type="component" value="Unassembled WGS sequence"/>
</dbReference>
<comment type="catalytic activity">
    <reaction evidence="7">
        <text>a 2'-deoxycytidine in DNA + S-adenosyl-L-methionine = a 5-methyl-2'-deoxycytidine in DNA + S-adenosyl-L-homocysteine + H(+)</text>
        <dbReference type="Rhea" id="RHEA:13681"/>
        <dbReference type="Rhea" id="RHEA-COMP:11369"/>
        <dbReference type="Rhea" id="RHEA-COMP:11370"/>
        <dbReference type="ChEBI" id="CHEBI:15378"/>
        <dbReference type="ChEBI" id="CHEBI:57856"/>
        <dbReference type="ChEBI" id="CHEBI:59789"/>
        <dbReference type="ChEBI" id="CHEBI:85452"/>
        <dbReference type="ChEBI" id="CHEBI:85454"/>
        <dbReference type="EC" id="2.1.1.37"/>
    </reaction>
</comment>
<keyword evidence="2 5" id="KW-0808">Transferase</keyword>
<dbReference type="EC" id="2.1.1.37" evidence="7"/>
<feature type="active site" evidence="5">
    <location>
        <position position="99"/>
    </location>
</feature>
<evidence type="ECO:0000256" key="3">
    <source>
        <dbReference type="ARBA" id="ARBA00022691"/>
    </source>
</evidence>
<dbReference type="PROSITE" id="PS00094">
    <property type="entry name" value="C5_MTASE_1"/>
    <property type="match status" value="1"/>
</dbReference>
<comment type="similarity">
    <text evidence="5 6">Belongs to the class I-like SAM-binding methyltransferase superfamily. C5-methyltransferase family.</text>
</comment>
<comment type="caution">
    <text evidence="8">The sequence shown here is derived from an EMBL/GenBank/DDBJ whole genome shotgun (WGS) entry which is preliminary data.</text>
</comment>
<name>A0A0G0TRT8_9BACT</name>
<dbReference type="Gene3D" id="3.40.50.150">
    <property type="entry name" value="Vaccinia Virus protein VP39"/>
    <property type="match status" value="1"/>
</dbReference>
<dbReference type="GO" id="GO:0009307">
    <property type="term" value="P:DNA restriction-modification system"/>
    <property type="evidence" value="ECO:0007669"/>
    <property type="project" value="UniProtKB-KW"/>
</dbReference>
<dbReference type="GO" id="GO:0044027">
    <property type="term" value="P:negative regulation of gene expression via chromosomal CpG island methylation"/>
    <property type="evidence" value="ECO:0007669"/>
    <property type="project" value="TreeGrafter"/>
</dbReference>
<dbReference type="GO" id="GO:0003677">
    <property type="term" value="F:DNA binding"/>
    <property type="evidence" value="ECO:0007669"/>
    <property type="project" value="TreeGrafter"/>
</dbReference>